<dbReference type="PANTHER" id="PTHR30579">
    <property type="entry name" value="TRANSCRIPTIONAL REGULATOR"/>
    <property type="match status" value="1"/>
</dbReference>
<dbReference type="Gene3D" id="1.10.10.10">
    <property type="entry name" value="Winged helix-like DNA-binding domain superfamily/Winged helix DNA-binding domain"/>
    <property type="match status" value="1"/>
</dbReference>
<dbReference type="STRING" id="439228.SAMN06295920_102468"/>
<dbReference type="RefSeq" id="WP_079647202.1">
    <property type="nucleotide sequence ID" value="NZ_FUYM01000002.1"/>
</dbReference>
<keyword evidence="3 6" id="KW-0238">DNA-binding</keyword>
<protein>
    <submittedName>
        <fullName evidence="6">DNA-binding transcriptional regulator, LysR family</fullName>
    </submittedName>
</protein>
<dbReference type="PANTHER" id="PTHR30579:SF7">
    <property type="entry name" value="HTH-TYPE TRANSCRIPTIONAL REGULATOR LRHA-RELATED"/>
    <property type="match status" value="1"/>
</dbReference>
<evidence type="ECO:0000256" key="4">
    <source>
        <dbReference type="ARBA" id="ARBA00023163"/>
    </source>
</evidence>
<evidence type="ECO:0000256" key="1">
    <source>
        <dbReference type="ARBA" id="ARBA00009437"/>
    </source>
</evidence>
<dbReference type="InterPro" id="IPR036390">
    <property type="entry name" value="WH_DNA-bd_sf"/>
</dbReference>
<dbReference type="PROSITE" id="PS50931">
    <property type="entry name" value="HTH_LYSR"/>
    <property type="match status" value="1"/>
</dbReference>
<organism evidence="6 7">
    <name type="scientific">Rhizorhabdus histidinilytica</name>
    <dbReference type="NCBI Taxonomy" id="439228"/>
    <lineage>
        <taxon>Bacteria</taxon>
        <taxon>Pseudomonadati</taxon>
        <taxon>Pseudomonadota</taxon>
        <taxon>Alphaproteobacteria</taxon>
        <taxon>Sphingomonadales</taxon>
        <taxon>Sphingomonadaceae</taxon>
        <taxon>Rhizorhabdus</taxon>
    </lineage>
</organism>
<dbReference type="Proteomes" id="UP000189818">
    <property type="component" value="Unassembled WGS sequence"/>
</dbReference>
<keyword evidence="7" id="KW-1185">Reference proteome</keyword>
<dbReference type="GO" id="GO:0003700">
    <property type="term" value="F:DNA-binding transcription factor activity"/>
    <property type="evidence" value="ECO:0007669"/>
    <property type="project" value="InterPro"/>
</dbReference>
<dbReference type="InterPro" id="IPR005119">
    <property type="entry name" value="LysR_subst-bd"/>
</dbReference>
<dbReference type="SUPFAM" id="SSF53850">
    <property type="entry name" value="Periplasmic binding protein-like II"/>
    <property type="match status" value="1"/>
</dbReference>
<dbReference type="GO" id="GO:0003677">
    <property type="term" value="F:DNA binding"/>
    <property type="evidence" value="ECO:0007669"/>
    <property type="project" value="UniProtKB-KW"/>
</dbReference>
<dbReference type="InterPro" id="IPR000847">
    <property type="entry name" value="LysR_HTH_N"/>
</dbReference>
<dbReference type="PRINTS" id="PR00039">
    <property type="entry name" value="HTHLYSR"/>
</dbReference>
<name>A0A1T5B3S4_9SPHN</name>
<keyword evidence="4" id="KW-0804">Transcription</keyword>
<evidence type="ECO:0000313" key="7">
    <source>
        <dbReference type="Proteomes" id="UP000189818"/>
    </source>
</evidence>
<dbReference type="InterPro" id="IPR036388">
    <property type="entry name" value="WH-like_DNA-bd_sf"/>
</dbReference>
<accession>A0A1T5B3S4</accession>
<evidence type="ECO:0000256" key="3">
    <source>
        <dbReference type="ARBA" id="ARBA00023125"/>
    </source>
</evidence>
<dbReference type="SUPFAM" id="SSF46785">
    <property type="entry name" value="Winged helix' DNA-binding domain"/>
    <property type="match status" value="1"/>
</dbReference>
<dbReference type="Pfam" id="PF03466">
    <property type="entry name" value="LysR_substrate"/>
    <property type="match status" value="1"/>
</dbReference>
<dbReference type="EMBL" id="FUYM01000002">
    <property type="protein sequence ID" value="SKB41941.1"/>
    <property type="molecule type" value="Genomic_DNA"/>
</dbReference>
<proteinExistence type="inferred from homology"/>
<dbReference type="Pfam" id="PF00126">
    <property type="entry name" value="HTH_1"/>
    <property type="match status" value="1"/>
</dbReference>
<evidence type="ECO:0000256" key="2">
    <source>
        <dbReference type="ARBA" id="ARBA00023015"/>
    </source>
</evidence>
<dbReference type="AlphaFoldDB" id="A0A1T5B3S4"/>
<sequence length="293" mass="32063">MLDPAWLRSFVTVARTLSFTQAAALLGTRQSTVSEHVRKLEAVSGVRLFVRDTHMVALTSDGEAMIGFATSILDTQDRALRHFARGDLEGRIRLGVSEDIVLAGLPLLLRRFTAEHPKVVLELTVGLSEILRDRFARGELDFAFLKRRGGGGAGEGVWRDPLVWMAAPDFRLDRDQPLPLIVLAPPAITRMSALEALERAGRPWRLMCTSESQSGIHAAVAAGLGVAPHARSLLPEGLVELRDDRLPPLDEVEFVILVGQPARRDPARALVEMIKTNGSLLRRRRNPAAAATA</sequence>
<evidence type="ECO:0000313" key="6">
    <source>
        <dbReference type="EMBL" id="SKB41941.1"/>
    </source>
</evidence>
<comment type="similarity">
    <text evidence="1">Belongs to the LysR transcriptional regulatory family.</text>
</comment>
<reference evidence="7" key="1">
    <citation type="submission" date="2017-02" db="EMBL/GenBank/DDBJ databases">
        <authorList>
            <person name="Varghese N."/>
            <person name="Submissions S."/>
        </authorList>
    </citation>
    <scope>NUCLEOTIDE SEQUENCE [LARGE SCALE GENOMIC DNA]</scope>
    <source>
        <strain evidence="7">UM2</strain>
    </source>
</reference>
<dbReference type="InterPro" id="IPR050176">
    <property type="entry name" value="LTTR"/>
</dbReference>
<feature type="domain" description="HTH lysR-type" evidence="5">
    <location>
        <begin position="2"/>
        <end position="59"/>
    </location>
</feature>
<keyword evidence="2" id="KW-0805">Transcription regulation</keyword>
<dbReference type="OrthoDB" id="9789529at2"/>
<evidence type="ECO:0000259" key="5">
    <source>
        <dbReference type="PROSITE" id="PS50931"/>
    </source>
</evidence>
<dbReference type="Gene3D" id="3.40.190.10">
    <property type="entry name" value="Periplasmic binding protein-like II"/>
    <property type="match status" value="2"/>
</dbReference>
<gene>
    <name evidence="6" type="ORF">SAMN06295920_102468</name>
</gene>